<feature type="transmembrane region" description="Helical" evidence="1">
    <location>
        <begin position="44"/>
        <end position="61"/>
    </location>
</feature>
<keyword evidence="1" id="KW-1133">Transmembrane helix</keyword>
<feature type="transmembrane region" description="Helical" evidence="1">
    <location>
        <begin position="12"/>
        <end position="32"/>
    </location>
</feature>
<protein>
    <recommendedName>
        <fullName evidence="3">DUF4345 domain-containing protein</fullName>
    </recommendedName>
</protein>
<feature type="transmembrane region" description="Helical" evidence="1">
    <location>
        <begin position="103"/>
        <end position="121"/>
    </location>
</feature>
<sequence>MTLSLVFRIQAVMFAIFGFGMLLAPGAMMSSFMPDVGENAVAESIMQGMSLMVLAMSYISWQMPNWAADNIKTVGMFFAIVHVAWIVLTIFQMTSGAFPSDTANLVGNIGPDVVLAILFFWKSRADA</sequence>
<evidence type="ECO:0008006" key="3">
    <source>
        <dbReference type="Google" id="ProtNLM"/>
    </source>
</evidence>
<accession>A0A382QT51</accession>
<evidence type="ECO:0000313" key="2">
    <source>
        <dbReference type="EMBL" id="SVC88012.1"/>
    </source>
</evidence>
<evidence type="ECO:0000256" key="1">
    <source>
        <dbReference type="SAM" id="Phobius"/>
    </source>
</evidence>
<dbReference type="EMBL" id="UINC01116340">
    <property type="protein sequence ID" value="SVC88012.1"/>
    <property type="molecule type" value="Genomic_DNA"/>
</dbReference>
<reference evidence="2" key="1">
    <citation type="submission" date="2018-05" db="EMBL/GenBank/DDBJ databases">
        <authorList>
            <person name="Lanie J.A."/>
            <person name="Ng W.-L."/>
            <person name="Kazmierczak K.M."/>
            <person name="Andrzejewski T.M."/>
            <person name="Davidsen T.M."/>
            <person name="Wayne K.J."/>
            <person name="Tettelin H."/>
            <person name="Glass J.I."/>
            <person name="Rusch D."/>
            <person name="Podicherti R."/>
            <person name="Tsui H.-C.T."/>
            <person name="Winkler M.E."/>
        </authorList>
    </citation>
    <scope>NUCLEOTIDE SEQUENCE</scope>
</reference>
<dbReference type="AlphaFoldDB" id="A0A382QT51"/>
<feature type="transmembrane region" description="Helical" evidence="1">
    <location>
        <begin position="73"/>
        <end position="91"/>
    </location>
</feature>
<gene>
    <name evidence="2" type="ORF">METZ01_LOCUS340866</name>
</gene>
<name>A0A382QT51_9ZZZZ</name>
<organism evidence="2">
    <name type="scientific">marine metagenome</name>
    <dbReference type="NCBI Taxonomy" id="408172"/>
    <lineage>
        <taxon>unclassified sequences</taxon>
        <taxon>metagenomes</taxon>
        <taxon>ecological metagenomes</taxon>
    </lineage>
</organism>
<keyword evidence="1" id="KW-0472">Membrane</keyword>
<keyword evidence="1" id="KW-0812">Transmembrane</keyword>
<proteinExistence type="predicted"/>